<evidence type="ECO:0000256" key="1">
    <source>
        <dbReference type="ARBA" id="ARBA00001049"/>
    </source>
</evidence>
<evidence type="ECO:0000256" key="5">
    <source>
        <dbReference type="ARBA" id="ARBA00022801"/>
    </source>
</evidence>
<proteinExistence type="inferred from homology"/>
<dbReference type="GO" id="GO:0036374">
    <property type="term" value="F:glutathione hydrolase activity"/>
    <property type="evidence" value="ECO:0007669"/>
    <property type="project" value="UniProtKB-UniRule"/>
</dbReference>
<reference evidence="12" key="1">
    <citation type="submission" date="2022-09" db="EMBL/GenBank/DDBJ databases">
        <title>Rhodovastum sp. nov. RN2-1 isolated from soil in Seongnam, South Korea.</title>
        <authorList>
            <person name="Le N.T."/>
        </authorList>
    </citation>
    <scope>NUCLEOTIDE SEQUENCE</scope>
    <source>
        <strain evidence="12">RN2-1</strain>
    </source>
</reference>
<comment type="subunit">
    <text evidence="11">This enzyme consists of two polypeptide chains, which are synthesized in precursor form from a single polypeptide.</text>
</comment>
<comment type="caution">
    <text evidence="12">The sequence shown here is derived from an EMBL/GenBank/DDBJ whole genome shotgun (WGS) entry which is preliminary data.</text>
</comment>
<comment type="catalytic activity">
    <reaction evidence="2 11">
        <text>glutathione + H2O = L-cysteinylglycine + L-glutamate</text>
        <dbReference type="Rhea" id="RHEA:28807"/>
        <dbReference type="ChEBI" id="CHEBI:15377"/>
        <dbReference type="ChEBI" id="CHEBI:29985"/>
        <dbReference type="ChEBI" id="CHEBI:57925"/>
        <dbReference type="ChEBI" id="CHEBI:61694"/>
        <dbReference type="EC" id="3.4.19.13"/>
    </reaction>
</comment>
<dbReference type="InterPro" id="IPR043138">
    <property type="entry name" value="GGT_lsub"/>
</dbReference>
<comment type="similarity">
    <text evidence="3 11">Belongs to the gamma-glutamyltransferase family.</text>
</comment>
<evidence type="ECO:0000256" key="3">
    <source>
        <dbReference type="ARBA" id="ARBA00009381"/>
    </source>
</evidence>
<evidence type="ECO:0000313" key="13">
    <source>
        <dbReference type="Proteomes" id="UP001165679"/>
    </source>
</evidence>
<dbReference type="EC" id="2.3.2.2" evidence="11"/>
<dbReference type="Gene3D" id="3.60.20.40">
    <property type="match status" value="1"/>
</dbReference>
<sequence length="563" mass="58642">MSVRAWRTRAATTFTTEKRPATGSRGMVVTNHPLASAAGSEMLAAGGNAIDAAVAAQFALTVVEPMMIGLIGGGTAHIRTADGTHTVLDGMSVVPGAGTPDMYRPIPGAPPEVFDVADQENTVGPKSVAAPGSLRAWCLALQRFGTMPLADVMQPAIRLAARGFTVTPYLNDCITSAVADLVKDPLIAARYMPGGSVLPAGTRLVQGDYAEALTLIAQQGEGALHGGPLGDLVAEHMARTGGYVSRADLATYRVVERAPLRAPYRGWEIVGPPPPAASGVHILQMLNILEGYDVGAMGFGTVDTLHLLAEVLKIAFADRAAATADPDFVAVPVARLISKDYAAERRARIDLAKAQAWGPGVSPGQGTHTTHLTVADGMGNVVASTQTINNLFGARYIVPGTGMIPNNYMSNFDPRPGRALSIAPGKRVTTSMSPVMALRDGNVVYALGLPGGKKIFPSAMQALVNLIDHGMSLQEAVEAPRIWTEGVQLEVEGSIPEAVQAGLAARGHTIQVMPTVAGGMNAIQFHEDGSMTGAACWRADGTPMGTGGGLARAGVRFVLETRR</sequence>
<gene>
    <name evidence="12" type="primary">ggt</name>
    <name evidence="12" type="ORF">OL599_13590</name>
</gene>
<feature type="active site" description="Nucleophile" evidence="9">
    <location>
        <position position="369"/>
    </location>
</feature>
<dbReference type="InterPro" id="IPR055262">
    <property type="entry name" value="GGT_CS"/>
</dbReference>
<keyword evidence="4 11" id="KW-0808">Transferase</keyword>
<evidence type="ECO:0000256" key="7">
    <source>
        <dbReference type="ARBA" id="ARBA00023315"/>
    </source>
</evidence>
<evidence type="ECO:0000256" key="10">
    <source>
        <dbReference type="PIRSR" id="PIRSR600101-2"/>
    </source>
</evidence>
<name>A0AA41YNH1_9PROT</name>
<dbReference type="InterPro" id="IPR000101">
    <property type="entry name" value="GGT_peptidase"/>
</dbReference>
<dbReference type="RefSeq" id="WP_264714332.1">
    <property type="nucleotide sequence ID" value="NZ_JAPDNT010000010.1"/>
</dbReference>
<dbReference type="Pfam" id="PF01019">
    <property type="entry name" value="G_glu_transpept"/>
    <property type="match status" value="1"/>
</dbReference>
<comment type="pathway">
    <text evidence="11">Sulfur metabolism; glutathione metabolism.</text>
</comment>
<dbReference type="InterPro" id="IPR029055">
    <property type="entry name" value="Ntn_hydrolases_N"/>
</dbReference>
<dbReference type="EC" id="3.4.19.13" evidence="11"/>
<dbReference type="GO" id="GO:0006751">
    <property type="term" value="P:glutathione catabolic process"/>
    <property type="evidence" value="ECO:0007669"/>
    <property type="project" value="UniProtKB-UniRule"/>
</dbReference>
<dbReference type="SUPFAM" id="SSF56235">
    <property type="entry name" value="N-terminal nucleophile aminohydrolases (Ntn hydrolases)"/>
    <property type="match status" value="1"/>
</dbReference>
<evidence type="ECO:0000313" key="12">
    <source>
        <dbReference type="EMBL" id="MCW3475612.1"/>
    </source>
</evidence>
<evidence type="ECO:0000256" key="6">
    <source>
        <dbReference type="ARBA" id="ARBA00023145"/>
    </source>
</evidence>
<evidence type="ECO:0000256" key="4">
    <source>
        <dbReference type="ARBA" id="ARBA00022679"/>
    </source>
</evidence>
<protein>
    <recommendedName>
        <fullName evidence="11">Glutathione hydrolase proenzyme</fullName>
        <ecNumber evidence="11">2.3.2.2</ecNumber>
        <ecNumber evidence="11">3.4.19.13</ecNumber>
    </recommendedName>
    <component>
        <recommendedName>
            <fullName evidence="11">Glutathione hydrolase large chain</fullName>
        </recommendedName>
    </component>
    <component>
        <recommendedName>
            <fullName evidence="11">Glutathione hydrolase small chain</fullName>
        </recommendedName>
    </component>
</protein>
<dbReference type="PANTHER" id="PTHR43199">
    <property type="entry name" value="GLUTATHIONE HYDROLASE"/>
    <property type="match status" value="1"/>
</dbReference>
<dbReference type="EMBL" id="JAPDNT010000010">
    <property type="protein sequence ID" value="MCW3475612.1"/>
    <property type="molecule type" value="Genomic_DNA"/>
</dbReference>
<evidence type="ECO:0000256" key="2">
    <source>
        <dbReference type="ARBA" id="ARBA00001089"/>
    </source>
</evidence>
<keyword evidence="7 11" id="KW-0012">Acyltransferase</keyword>
<dbReference type="GO" id="GO:0006750">
    <property type="term" value="P:glutathione biosynthetic process"/>
    <property type="evidence" value="ECO:0007669"/>
    <property type="project" value="UniProtKB-KW"/>
</dbReference>
<keyword evidence="13" id="KW-1185">Reference proteome</keyword>
<keyword evidence="11" id="KW-0317">Glutathione biosynthesis</keyword>
<dbReference type="Gene3D" id="1.10.246.130">
    <property type="match status" value="1"/>
</dbReference>
<feature type="binding site" evidence="10">
    <location>
        <position position="452"/>
    </location>
    <ligand>
        <name>L-glutamate</name>
        <dbReference type="ChEBI" id="CHEBI:29985"/>
    </ligand>
</feature>
<reference evidence="12" key="2">
    <citation type="submission" date="2022-10" db="EMBL/GenBank/DDBJ databases">
        <authorList>
            <person name="Trinh H.N."/>
        </authorList>
    </citation>
    <scope>NUCLEOTIDE SEQUENCE</scope>
    <source>
        <strain evidence="12">RN2-1</strain>
    </source>
</reference>
<accession>A0AA41YNH1</accession>
<keyword evidence="6 11" id="KW-0865">Zymogen</keyword>
<dbReference type="AlphaFoldDB" id="A0AA41YNH1"/>
<dbReference type="NCBIfam" id="TIGR00066">
    <property type="entry name" value="g_glut_trans"/>
    <property type="match status" value="1"/>
</dbReference>
<dbReference type="GO" id="GO:0103068">
    <property type="term" value="F:leukotriene C4 gamma-glutamyl transferase activity"/>
    <property type="evidence" value="ECO:0007669"/>
    <property type="project" value="UniProtKB-EC"/>
</dbReference>
<evidence type="ECO:0000256" key="11">
    <source>
        <dbReference type="RuleBase" id="RU368036"/>
    </source>
</evidence>
<comment type="catalytic activity">
    <reaction evidence="8 11">
        <text>an N-terminal (5-L-glutamyl)-[peptide] + an alpha-amino acid = 5-L-glutamyl amino acid + an N-terminal L-alpha-aminoacyl-[peptide]</text>
        <dbReference type="Rhea" id="RHEA:23904"/>
        <dbReference type="Rhea" id="RHEA-COMP:9780"/>
        <dbReference type="Rhea" id="RHEA-COMP:9795"/>
        <dbReference type="ChEBI" id="CHEBI:77644"/>
        <dbReference type="ChEBI" id="CHEBI:78597"/>
        <dbReference type="ChEBI" id="CHEBI:78599"/>
        <dbReference type="ChEBI" id="CHEBI:78608"/>
        <dbReference type="EC" id="2.3.2.2"/>
    </reaction>
</comment>
<dbReference type="PRINTS" id="PR01210">
    <property type="entry name" value="GGTRANSPTASE"/>
</dbReference>
<feature type="binding site" evidence="10">
    <location>
        <begin position="430"/>
        <end position="431"/>
    </location>
    <ligand>
        <name>L-glutamate</name>
        <dbReference type="ChEBI" id="CHEBI:29985"/>
    </ligand>
</feature>
<dbReference type="InterPro" id="IPR051792">
    <property type="entry name" value="GGT_bact"/>
</dbReference>
<keyword evidence="5 11" id="KW-0378">Hydrolase</keyword>
<dbReference type="Proteomes" id="UP001165679">
    <property type="component" value="Unassembled WGS sequence"/>
</dbReference>
<dbReference type="PANTHER" id="PTHR43199:SF1">
    <property type="entry name" value="GLUTATHIONE HYDROLASE PROENZYME"/>
    <property type="match status" value="1"/>
</dbReference>
<dbReference type="InterPro" id="IPR043137">
    <property type="entry name" value="GGT_ssub_C"/>
</dbReference>
<comment type="PTM">
    <text evidence="11">Cleaved by autocatalysis into a large and a small subunit.</text>
</comment>
<dbReference type="PROSITE" id="PS00462">
    <property type="entry name" value="G_GLU_TRANSPEPTIDASE"/>
    <property type="match status" value="1"/>
</dbReference>
<organism evidence="12 13">
    <name type="scientific">Limobrevibacterium gyesilva</name>
    <dbReference type="NCBI Taxonomy" id="2991712"/>
    <lineage>
        <taxon>Bacteria</taxon>
        <taxon>Pseudomonadati</taxon>
        <taxon>Pseudomonadota</taxon>
        <taxon>Alphaproteobacteria</taxon>
        <taxon>Acetobacterales</taxon>
        <taxon>Acetobacteraceae</taxon>
        <taxon>Limobrevibacterium</taxon>
    </lineage>
</organism>
<feature type="binding site" evidence="10">
    <location>
        <begin position="387"/>
        <end position="389"/>
    </location>
    <ligand>
        <name>L-glutamate</name>
        <dbReference type="ChEBI" id="CHEBI:29985"/>
    </ligand>
</feature>
<comment type="catalytic activity">
    <reaction evidence="1 11">
        <text>an S-substituted glutathione + H2O = an S-substituted L-cysteinylglycine + L-glutamate</text>
        <dbReference type="Rhea" id="RHEA:59468"/>
        <dbReference type="ChEBI" id="CHEBI:15377"/>
        <dbReference type="ChEBI" id="CHEBI:29985"/>
        <dbReference type="ChEBI" id="CHEBI:90779"/>
        <dbReference type="ChEBI" id="CHEBI:143103"/>
        <dbReference type="EC" id="3.4.19.13"/>
    </reaction>
</comment>
<evidence type="ECO:0000256" key="8">
    <source>
        <dbReference type="ARBA" id="ARBA00047417"/>
    </source>
</evidence>
<evidence type="ECO:0000256" key="9">
    <source>
        <dbReference type="PIRSR" id="PIRSR600101-1"/>
    </source>
</evidence>